<dbReference type="AlphaFoldDB" id="A0A2H4VF79"/>
<evidence type="ECO:0000313" key="2">
    <source>
        <dbReference type="EMBL" id="AUB56744.1"/>
    </source>
</evidence>
<evidence type="ECO:0000259" key="1">
    <source>
        <dbReference type="Pfam" id="PF01841"/>
    </source>
</evidence>
<reference evidence="2 3" key="1">
    <citation type="submission" date="2016-10" db="EMBL/GenBank/DDBJ databases">
        <title>Comparative genomics between deep and shallow subseafloor isolates.</title>
        <authorList>
            <person name="Ishii S."/>
            <person name="Miller J.R."/>
            <person name="Sutton G."/>
            <person name="Suzuki S."/>
            <person name="Methe B."/>
            <person name="Inagaki F."/>
            <person name="Imachi H."/>
        </authorList>
    </citation>
    <scope>NUCLEOTIDE SEQUENCE [LARGE SCALE GENOMIC DNA]</scope>
    <source>
        <strain evidence="2 3">MO-MB1</strain>
    </source>
</reference>
<organism evidence="2 3">
    <name type="scientific">Methanobacterium subterraneum</name>
    <dbReference type="NCBI Taxonomy" id="59277"/>
    <lineage>
        <taxon>Archaea</taxon>
        <taxon>Methanobacteriati</taxon>
        <taxon>Methanobacteriota</taxon>
        <taxon>Methanomada group</taxon>
        <taxon>Methanobacteria</taxon>
        <taxon>Methanobacteriales</taxon>
        <taxon>Methanobacteriaceae</taxon>
        <taxon>Methanobacterium</taxon>
    </lineage>
</organism>
<dbReference type="EMBL" id="CP017766">
    <property type="protein sequence ID" value="AUB56744.1"/>
    <property type="molecule type" value="Genomic_DNA"/>
</dbReference>
<sequence>MLFLIQKDDLNKYLESSKVVNYNYPEIQEKARELASDQGQIETAKDIYHFLRDEIDHSLDIGSCQVTCRASEVLKEGHGLCFAKSNLLAALLRFMGIPTGFCYQTLTHEEGFVLHGLNAVSLDGKWFRLDARGNRADVDAQFSMDRESLAFYPTVEGEKDYPYIFSQPDKRILKIIGESKSPEEVMKTLPTVLTW</sequence>
<dbReference type="InterPro" id="IPR038765">
    <property type="entry name" value="Papain-like_cys_pep_sf"/>
</dbReference>
<protein>
    <submittedName>
        <fullName evidence="2">Transglutaminase</fullName>
    </submittedName>
</protein>
<dbReference type="Pfam" id="PF01841">
    <property type="entry name" value="Transglut_core"/>
    <property type="match status" value="1"/>
</dbReference>
<gene>
    <name evidence="2" type="ORF">BK007_05150</name>
</gene>
<dbReference type="Gene3D" id="3.10.620.30">
    <property type="match status" value="1"/>
</dbReference>
<dbReference type="OrthoDB" id="18481at2157"/>
<dbReference type="PANTHER" id="PTHR33490">
    <property type="entry name" value="BLR5614 PROTEIN-RELATED"/>
    <property type="match status" value="1"/>
</dbReference>
<evidence type="ECO:0000313" key="3">
    <source>
        <dbReference type="Proteomes" id="UP000232806"/>
    </source>
</evidence>
<accession>A0A2H4VF79</accession>
<dbReference type="InterPro" id="IPR002931">
    <property type="entry name" value="Transglutaminase-like"/>
</dbReference>
<feature type="domain" description="Transglutaminase-like" evidence="1">
    <location>
        <begin position="31"/>
        <end position="131"/>
    </location>
</feature>
<dbReference type="PANTHER" id="PTHR33490:SF3">
    <property type="entry name" value="CONSERVED INTEGRAL MEMBRANE PROTEIN"/>
    <property type="match status" value="1"/>
</dbReference>
<dbReference type="RefSeq" id="WP_100906704.1">
    <property type="nucleotide sequence ID" value="NZ_CP017766.1"/>
</dbReference>
<dbReference type="GeneID" id="35120961"/>
<dbReference type="SUPFAM" id="SSF54001">
    <property type="entry name" value="Cysteine proteinases"/>
    <property type="match status" value="1"/>
</dbReference>
<name>A0A2H4VF79_9EURY</name>
<dbReference type="Proteomes" id="UP000232806">
    <property type="component" value="Chromosome"/>
</dbReference>
<proteinExistence type="predicted"/>